<dbReference type="Pfam" id="PF05577">
    <property type="entry name" value="Peptidase_S28"/>
    <property type="match status" value="2"/>
</dbReference>
<dbReference type="AlphaFoldDB" id="T1GQ87"/>
<evidence type="ECO:0008006" key="8">
    <source>
        <dbReference type="Google" id="ProtNLM"/>
    </source>
</evidence>
<evidence type="ECO:0000256" key="5">
    <source>
        <dbReference type="ARBA" id="ARBA00023180"/>
    </source>
</evidence>
<evidence type="ECO:0000256" key="4">
    <source>
        <dbReference type="ARBA" id="ARBA00022801"/>
    </source>
</evidence>
<keyword evidence="4" id="KW-0378">Hydrolase</keyword>
<comment type="similarity">
    <text evidence="1">Belongs to the peptidase S28 family.</text>
</comment>
<evidence type="ECO:0000256" key="1">
    <source>
        <dbReference type="ARBA" id="ARBA00011079"/>
    </source>
</evidence>
<dbReference type="STRING" id="36166.T1GQ87"/>
<evidence type="ECO:0000313" key="7">
    <source>
        <dbReference type="Proteomes" id="UP000015102"/>
    </source>
</evidence>
<proteinExistence type="inferred from homology"/>
<dbReference type="Gene3D" id="3.40.50.1820">
    <property type="entry name" value="alpha/beta hydrolase"/>
    <property type="match status" value="3"/>
</dbReference>
<dbReference type="EMBL" id="CAQQ02104810">
    <property type="status" value="NOT_ANNOTATED_CDS"/>
    <property type="molecule type" value="Genomic_DNA"/>
</dbReference>
<evidence type="ECO:0000313" key="6">
    <source>
        <dbReference type="EnsemblMetazoa" id="MESCA005791-PA"/>
    </source>
</evidence>
<dbReference type="HOGENOM" id="CLU_1062796_0_0_1"/>
<dbReference type="GO" id="GO:0006508">
    <property type="term" value="P:proteolysis"/>
    <property type="evidence" value="ECO:0007669"/>
    <property type="project" value="UniProtKB-KW"/>
</dbReference>
<keyword evidence="3" id="KW-0732">Signal</keyword>
<dbReference type="GO" id="GO:0070008">
    <property type="term" value="F:serine-type exopeptidase activity"/>
    <property type="evidence" value="ECO:0007669"/>
    <property type="project" value="InterPro"/>
</dbReference>
<keyword evidence="7" id="KW-1185">Reference proteome</keyword>
<name>T1GQ87_MEGSC</name>
<dbReference type="PANTHER" id="PTHR11010">
    <property type="entry name" value="PROTEASE S28 PRO-X CARBOXYPEPTIDASE-RELATED"/>
    <property type="match status" value="1"/>
</dbReference>
<dbReference type="InterPro" id="IPR029058">
    <property type="entry name" value="AB_hydrolase_fold"/>
</dbReference>
<keyword evidence="2" id="KW-0645">Protease</keyword>
<reference evidence="6" key="2">
    <citation type="submission" date="2015-06" db="UniProtKB">
        <authorList>
            <consortium name="EnsemblMetazoa"/>
        </authorList>
    </citation>
    <scope>IDENTIFICATION</scope>
</reference>
<dbReference type="SUPFAM" id="SSF53474">
    <property type="entry name" value="alpha/beta-Hydrolases"/>
    <property type="match status" value="1"/>
</dbReference>
<dbReference type="EnsemblMetazoa" id="MESCA005791-RA">
    <property type="protein sequence ID" value="MESCA005791-PA"/>
    <property type="gene ID" value="MESCA005791"/>
</dbReference>
<organism evidence="6 7">
    <name type="scientific">Megaselia scalaris</name>
    <name type="common">Humpbacked fly</name>
    <name type="synonym">Phora scalaris</name>
    <dbReference type="NCBI Taxonomy" id="36166"/>
    <lineage>
        <taxon>Eukaryota</taxon>
        <taxon>Metazoa</taxon>
        <taxon>Ecdysozoa</taxon>
        <taxon>Arthropoda</taxon>
        <taxon>Hexapoda</taxon>
        <taxon>Insecta</taxon>
        <taxon>Pterygota</taxon>
        <taxon>Neoptera</taxon>
        <taxon>Endopterygota</taxon>
        <taxon>Diptera</taxon>
        <taxon>Brachycera</taxon>
        <taxon>Muscomorpha</taxon>
        <taxon>Platypezoidea</taxon>
        <taxon>Phoridae</taxon>
        <taxon>Megaseliini</taxon>
        <taxon>Megaselia</taxon>
    </lineage>
</organism>
<reference evidence="7" key="1">
    <citation type="submission" date="2013-02" db="EMBL/GenBank/DDBJ databases">
        <authorList>
            <person name="Hughes D."/>
        </authorList>
    </citation>
    <scope>NUCLEOTIDE SEQUENCE</scope>
    <source>
        <strain>Durham</strain>
        <strain evidence="7">NC isolate 2 -- Noor lab</strain>
    </source>
</reference>
<evidence type="ECO:0000256" key="3">
    <source>
        <dbReference type="ARBA" id="ARBA00022729"/>
    </source>
</evidence>
<protein>
    <recommendedName>
        <fullName evidence="8">Lysosomal Pro-X carboxypeptidase</fullName>
    </recommendedName>
</protein>
<keyword evidence="5" id="KW-0325">Glycoprotein</keyword>
<accession>T1GQ87</accession>
<evidence type="ECO:0000256" key="2">
    <source>
        <dbReference type="ARBA" id="ARBA00022670"/>
    </source>
</evidence>
<dbReference type="InterPro" id="IPR008758">
    <property type="entry name" value="Peptidase_S28"/>
</dbReference>
<dbReference type="PANTHER" id="PTHR11010:SF38">
    <property type="entry name" value="LYSOSOMAL PRO-X CARBOXYPEPTIDASE"/>
    <property type="match status" value="1"/>
</dbReference>
<dbReference type="GO" id="GO:0008239">
    <property type="term" value="F:dipeptidyl-peptidase activity"/>
    <property type="evidence" value="ECO:0007669"/>
    <property type="project" value="TreeGrafter"/>
</dbReference>
<sequence length="262" mass="30220">MAENTKISIFLTLFSVFATVFGKYSYEIKEIEVPLDHFSYANNATFKLRYLLNETFAVDKKHSPIFFYAGNEGDIELFAENTGFQWELAADQKAVVVFAEHQNTKILIFLTLFRVFATAFGKYSYEIKEIEVPLDHFSYANNATFKLRYLFNETFALDKKHSPIFFYAGNEGDIELFAENTGFQWELAADQKAVVVFAEHRYYGKSLPFGNDSFKSAQHFGAHHIDLRASNPKDPVSVREARAVESSIISSWIKDFYQRTIY</sequence>
<dbReference type="EMBL" id="CAQQ02104809">
    <property type="status" value="NOT_ANNOTATED_CDS"/>
    <property type="molecule type" value="Genomic_DNA"/>
</dbReference>
<dbReference type="Proteomes" id="UP000015102">
    <property type="component" value="Unassembled WGS sequence"/>
</dbReference>